<sequence>MSPLLETIGLTRHFKVGTGLTRSVLHAVDDVDLAIGEREIVALVGESGSGKSTLARLVAQVHKPTRGEIRYQGQPLTAHRGRRAKLAYRGDVPMVFQDPFASLNPAYRVSHGILRGLKLHRPELSGAERQAEAERVVEAVGLTPAAEVLSRFPYELSGGQRQRIGFAQALAHRPKLILADEPVSMLDVSIRIGLLNVMADLRETEGVSILYITHDIAGARYLSDRIAVMYGGHVVETGPTEDVLAHPRHPYTELLLSAVPDPRAPLDVDAAAAKTDPPVVIDPTPSCRFRTRCPLAVDRCHHVTPRLHPVAQGHTAACHVTAPPEGAQ</sequence>
<dbReference type="PROSITE" id="PS00211">
    <property type="entry name" value="ABC_TRANSPORTER_1"/>
    <property type="match status" value="1"/>
</dbReference>
<name>A0AAU1UE09_9ACTN</name>
<accession>A0AAU1UE09</accession>
<dbReference type="InterPro" id="IPR027417">
    <property type="entry name" value="P-loop_NTPase"/>
</dbReference>
<dbReference type="NCBIfam" id="TIGR01727">
    <property type="entry name" value="oligo_HPY"/>
    <property type="match status" value="1"/>
</dbReference>
<dbReference type="GO" id="GO:0005524">
    <property type="term" value="F:ATP binding"/>
    <property type="evidence" value="ECO:0007669"/>
    <property type="project" value="UniProtKB-KW"/>
</dbReference>
<dbReference type="CDD" id="cd03257">
    <property type="entry name" value="ABC_NikE_OppD_transporters"/>
    <property type="match status" value="1"/>
</dbReference>
<protein>
    <submittedName>
        <fullName evidence="5">ABC transporter ATP-binding protein</fullName>
    </submittedName>
</protein>
<dbReference type="GO" id="GO:0016887">
    <property type="term" value="F:ATP hydrolysis activity"/>
    <property type="evidence" value="ECO:0007669"/>
    <property type="project" value="InterPro"/>
</dbReference>
<organism evidence="5">
    <name type="scientific">Streptomyces sp. NBC_00119</name>
    <dbReference type="NCBI Taxonomy" id="2975659"/>
    <lineage>
        <taxon>Bacteria</taxon>
        <taxon>Bacillati</taxon>
        <taxon>Actinomycetota</taxon>
        <taxon>Actinomycetes</taxon>
        <taxon>Kitasatosporales</taxon>
        <taxon>Streptomycetaceae</taxon>
        <taxon>Streptomyces</taxon>
    </lineage>
</organism>
<keyword evidence="3 5" id="KW-0067">ATP-binding</keyword>
<keyword evidence="2" id="KW-0547">Nucleotide-binding</keyword>
<dbReference type="PANTHER" id="PTHR43230:SF3">
    <property type="entry name" value="ABC-TYPE DIPEPTIDE_OLIGOPEPTIDE TRANSPORT SYSTEM, ATPASE COMPONENT"/>
    <property type="match status" value="1"/>
</dbReference>
<evidence type="ECO:0000313" key="5">
    <source>
        <dbReference type="EMBL" id="WTS16142.1"/>
    </source>
</evidence>
<evidence type="ECO:0000256" key="1">
    <source>
        <dbReference type="ARBA" id="ARBA00022448"/>
    </source>
</evidence>
<dbReference type="SUPFAM" id="SSF52540">
    <property type="entry name" value="P-loop containing nucleoside triphosphate hydrolases"/>
    <property type="match status" value="1"/>
</dbReference>
<dbReference type="PANTHER" id="PTHR43230">
    <property type="entry name" value="ABC-TYPE DIPEPTIDE/OLIGOPEPTIDE TRANSPORT SYSTEM, ATPASE COMPONENT"/>
    <property type="match status" value="1"/>
</dbReference>
<dbReference type="Gene3D" id="3.40.50.300">
    <property type="entry name" value="P-loop containing nucleotide triphosphate hydrolases"/>
    <property type="match status" value="1"/>
</dbReference>
<dbReference type="AlphaFoldDB" id="A0AAU1UE09"/>
<dbReference type="InterPro" id="IPR003593">
    <property type="entry name" value="AAA+_ATPase"/>
</dbReference>
<dbReference type="InterPro" id="IPR003439">
    <property type="entry name" value="ABC_transporter-like_ATP-bd"/>
</dbReference>
<evidence type="ECO:0000259" key="4">
    <source>
        <dbReference type="PROSITE" id="PS50893"/>
    </source>
</evidence>
<evidence type="ECO:0000256" key="2">
    <source>
        <dbReference type="ARBA" id="ARBA00022741"/>
    </source>
</evidence>
<dbReference type="PROSITE" id="PS50893">
    <property type="entry name" value="ABC_TRANSPORTER_2"/>
    <property type="match status" value="1"/>
</dbReference>
<dbReference type="Pfam" id="PF08352">
    <property type="entry name" value="oligo_HPY"/>
    <property type="match status" value="1"/>
</dbReference>
<feature type="domain" description="ABC transporter" evidence="4">
    <location>
        <begin position="5"/>
        <end position="256"/>
    </location>
</feature>
<dbReference type="GO" id="GO:0015833">
    <property type="term" value="P:peptide transport"/>
    <property type="evidence" value="ECO:0007669"/>
    <property type="project" value="InterPro"/>
</dbReference>
<dbReference type="Pfam" id="PF00005">
    <property type="entry name" value="ABC_tran"/>
    <property type="match status" value="1"/>
</dbReference>
<gene>
    <name evidence="5" type="ORF">OHU69_36925</name>
</gene>
<proteinExistence type="predicted"/>
<keyword evidence="1" id="KW-0813">Transport</keyword>
<dbReference type="InterPro" id="IPR017871">
    <property type="entry name" value="ABC_transporter-like_CS"/>
</dbReference>
<dbReference type="SMART" id="SM00382">
    <property type="entry name" value="AAA"/>
    <property type="match status" value="1"/>
</dbReference>
<dbReference type="EMBL" id="CP108195">
    <property type="protein sequence ID" value="WTS16142.1"/>
    <property type="molecule type" value="Genomic_DNA"/>
</dbReference>
<evidence type="ECO:0000256" key="3">
    <source>
        <dbReference type="ARBA" id="ARBA00022840"/>
    </source>
</evidence>
<dbReference type="InterPro" id="IPR013563">
    <property type="entry name" value="Oligopep_ABC_C"/>
</dbReference>
<reference evidence="5" key="1">
    <citation type="submission" date="2022-10" db="EMBL/GenBank/DDBJ databases">
        <title>The complete genomes of actinobacterial strains from the NBC collection.</title>
        <authorList>
            <person name="Joergensen T.S."/>
            <person name="Alvarez Arevalo M."/>
            <person name="Sterndorff E.B."/>
            <person name="Faurdal D."/>
            <person name="Vuksanovic O."/>
            <person name="Mourched A.-S."/>
            <person name="Charusanti P."/>
            <person name="Shaw S."/>
            <person name="Blin K."/>
            <person name="Weber T."/>
        </authorList>
    </citation>
    <scope>NUCLEOTIDE SEQUENCE</scope>
    <source>
        <strain evidence="5">NBC_00119</strain>
    </source>
</reference>